<keyword evidence="3" id="KW-1185">Reference proteome</keyword>
<dbReference type="EMBL" id="JAACFV010000218">
    <property type="protein sequence ID" value="KAF7502798.1"/>
    <property type="molecule type" value="Genomic_DNA"/>
</dbReference>
<dbReference type="Proteomes" id="UP000606974">
    <property type="component" value="Unassembled WGS sequence"/>
</dbReference>
<feature type="region of interest" description="Disordered" evidence="1">
    <location>
        <begin position="20"/>
        <end position="74"/>
    </location>
</feature>
<protein>
    <submittedName>
        <fullName evidence="2">Uncharacterized protein</fullName>
    </submittedName>
</protein>
<evidence type="ECO:0000256" key="1">
    <source>
        <dbReference type="SAM" id="MobiDB-lite"/>
    </source>
</evidence>
<organism evidence="2 3">
    <name type="scientific">Endocarpon pusillum</name>
    <dbReference type="NCBI Taxonomy" id="364733"/>
    <lineage>
        <taxon>Eukaryota</taxon>
        <taxon>Fungi</taxon>
        <taxon>Dikarya</taxon>
        <taxon>Ascomycota</taxon>
        <taxon>Pezizomycotina</taxon>
        <taxon>Eurotiomycetes</taxon>
        <taxon>Chaetothyriomycetidae</taxon>
        <taxon>Verrucariales</taxon>
        <taxon>Verrucariaceae</taxon>
        <taxon>Endocarpon</taxon>
    </lineage>
</organism>
<proteinExistence type="predicted"/>
<evidence type="ECO:0000313" key="3">
    <source>
        <dbReference type="Proteomes" id="UP000606974"/>
    </source>
</evidence>
<feature type="compositionally biased region" description="Polar residues" evidence="1">
    <location>
        <begin position="46"/>
        <end position="60"/>
    </location>
</feature>
<reference evidence="2" key="1">
    <citation type="submission" date="2020-02" db="EMBL/GenBank/DDBJ databases">
        <authorList>
            <person name="Palmer J.M."/>
        </authorList>
    </citation>
    <scope>NUCLEOTIDE SEQUENCE</scope>
    <source>
        <strain evidence="2">EPUS1.4</strain>
        <tissue evidence="2">Thallus</tissue>
    </source>
</reference>
<dbReference type="AlphaFoldDB" id="A0A8H7DZS6"/>
<name>A0A8H7DZS6_9EURO</name>
<sequence length="74" mass="8006">MPSLTTIISFSRETIRTALSTGPASPLKSAFSSQESELGRRKASVNDESVTSKTTLNQKQRLLAQHAGAEDQNE</sequence>
<evidence type="ECO:0000313" key="2">
    <source>
        <dbReference type="EMBL" id="KAF7502798.1"/>
    </source>
</evidence>
<accession>A0A8H7DZS6</accession>
<comment type="caution">
    <text evidence="2">The sequence shown here is derived from an EMBL/GenBank/DDBJ whole genome shotgun (WGS) entry which is preliminary data.</text>
</comment>
<gene>
    <name evidence="2" type="ORF">GJ744_005035</name>
</gene>